<dbReference type="Proteomes" id="UP000004318">
    <property type="component" value="Unassembled WGS sequence"/>
</dbReference>
<keyword evidence="5" id="KW-1185">Reference proteome</keyword>
<feature type="repeat" description="TPR" evidence="3">
    <location>
        <begin position="485"/>
        <end position="518"/>
    </location>
</feature>
<evidence type="ECO:0000313" key="5">
    <source>
        <dbReference type="Proteomes" id="UP000004318"/>
    </source>
</evidence>
<dbReference type="PROSITE" id="PS50005">
    <property type="entry name" value="TPR"/>
    <property type="match status" value="3"/>
</dbReference>
<evidence type="ECO:0000256" key="1">
    <source>
        <dbReference type="ARBA" id="ARBA00022737"/>
    </source>
</evidence>
<dbReference type="AlphaFoldDB" id="A3TVA9"/>
<evidence type="ECO:0000256" key="2">
    <source>
        <dbReference type="ARBA" id="ARBA00022803"/>
    </source>
</evidence>
<accession>A3TVA9</accession>
<name>A3TVA9_PSEBH</name>
<comment type="caution">
    <text evidence="4">The sequence shown here is derived from an EMBL/GenBank/DDBJ whole genome shotgun (WGS) entry which is preliminary data.</text>
</comment>
<dbReference type="Pfam" id="PF07719">
    <property type="entry name" value="TPR_2"/>
    <property type="match status" value="1"/>
</dbReference>
<dbReference type="Gene3D" id="1.25.40.10">
    <property type="entry name" value="Tetratricopeptide repeat domain"/>
    <property type="match status" value="4"/>
</dbReference>
<dbReference type="Pfam" id="PF13432">
    <property type="entry name" value="TPR_16"/>
    <property type="match status" value="3"/>
</dbReference>
<protein>
    <submittedName>
        <fullName evidence="4">TPR domain protein</fullName>
    </submittedName>
</protein>
<reference evidence="4 5" key="1">
    <citation type="journal article" date="2010" name="J. Bacteriol.">
        <title>Genome sequences of Oceanicola granulosus HTCC2516(T) and Oceanicola batsensis HTCC2597(TDelta).</title>
        <authorList>
            <person name="Thrash J.C."/>
            <person name="Cho J.C."/>
            <person name="Vergin K.L."/>
            <person name="Giovannoni S.J."/>
        </authorList>
    </citation>
    <scope>NUCLEOTIDE SEQUENCE [LARGE SCALE GENOMIC DNA]</scope>
    <source>
        <strain evidence="5">ATCC BAA-863 / DSM 15984 / KCTC 12145 / HTCC2597</strain>
    </source>
</reference>
<dbReference type="SUPFAM" id="SSF48452">
    <property type="entry name" value="TPR-like"/>
    <property type="match status" value="3"/>
</dbReference>
<dbReference type="PANTHER" id="PTHR12558">
    <property type="entry name" value="CELL DIVISION CYCLE 16,23,27"/>
    <property type="match status" value="1"/>
</dbReference>
<keyword evidence="1" id="KW-0677">Repeat</keyword>
<dbReference type="STRING" id="252305.OB2597_09934"/>
<dbReference type="EMBL" id="AAMO01000002">
    <property type="protein sequence ID" value="EAQ04455.1"/>
    <property type="molecule type" value="Genomic_DNA"/>
</dbReference>
<dbReference type="InterPro" id="IPR011990">
    <property type="entry name" value="TPR-like_helical_dom_sf"/>
</dbReference>
<dbReference type="PANTHER" id="PTHR12558:SF13">
    <property type="entry name" value="CELL DIVISION CYCLE PROTEIN 27 HOMOLOG"/>
    <property type="match status" value="1"/>
</dbReference>
<proteinExistence type="predicted"/>
<evidence type="ECO:0000313" key="4">
    <source>
        <dbReference type="EMBL" id="EAQ04455.1"/>
    </source>
</evidence>
<sequence>MTAMTGPAQAGNSGDYLAARQARMAGDFDAAVYYYIRALGEDPRNPQLLEGAALSQLSAGDLPRAVSVAERMEDAGIQSQIARAILAAHEFKTGAHQAVLDRVAEDRGVGPLVDGLMAAWARLGAGDMSAALDAFDTVAETKGLRGFALYHKALALAMVGDFEASEAIYANEEGGPLQMTRRGAIARIEVLSQLDRNADALALLDRLFGRDLDPGLAEMRDGLTRGETLPFTHVTEITDGVAEIFYSVAAALRGEATDDYTLIYSRVAEALRKDHIDAILLSAELLEDMGRPALATRAYRQVPRENPAFHAAELGRAAALRKSGRTDAALEVLEQLSESHGDMPIVHTTRGDLLRGMSRYLDAVQAYDTALSLYEADDRSQWFVLYARGISHERLNHWPEAESDFRAALKLNPEHPRVLNYLGYSLVEKQQKLAEALSMIERAAKARPDSGYILDSLGWALYRLGRYDDAVGHMERAAELMPVDPVVTDHLGDVYWAVGRYLEAEFQWSRALSFAPDTDDAERIRRKLKVGLDAVLAEEGAEPLKVAHESTNGG</sequence>
<evidence type="ECO:0000256" key="3">
    <source>
        <dbReference type="PROSITE-ProRule" id="PRU00339"/>
    </source>
</evidence>
<dbReference type="InterPro" id="IPR019734">
    <property type="entry name" value="TPR_rpt"/>
</dbReference>
<feature type="repeat" description="TPR" evidence="3">
    <location>
        <begin position="451"/>
        <end position="484"/>
    </location>
</feature>
<gene>
    <name evidence="4" type="ORF">OB2597_09934</name>
</gene>
<keyword evidence="2 3" id="KW-0802">TPR repeat</keyword>
<dbReference type="InterPro" id="IPR013105">
    <property type="entry name" value="TPR_2"/>
</dbReference>
<dbReference type="eggNOG" id="COG0457">
    <property type="taxonomic scope" value="Bacteria"/>
</dbReference>
<dbReference type="HOGENOM" id="CLU_007251_2_1_5"/>
<organism evidence="4 5">
    <name type="scientific">Pseudooceanicola batsensis (strain ATCC BAA-863 / DSM 15984 / KCTC 12145 / HTCC2597)</name>
    <name type="common">Oceanicola batsensis</name>
    <dbReference type="NCBI Taxonomy" id="252305"/>
    <lineage>
        <taxon>Bacteria</taxon>
        <taxon>Pseudomonadati</taxon>
        <taxon>Pseudomonadota</taxon>
        <taxon>Alphaproteobacteria</taxon>
        <taxon>Rhodobacterales</taxon>
        <taxon>Paracoccaceae</taxon>
        <taxon>Pseudooceanicola</taxon>
    </lineage>
</organism>
<feature type="repeat" description="TPR" evidence="3">
    <location>
        <begin position="382"/>
        <end position="415"/>
    </location>
</feature>
<dbReference type="SMART" id="SM00028">
    <property type="entry name" value="TPR"/>
    <property type="match status" value="8"/>
</dbReference>